<dbReference type="AlphaFoldDB" id="A0A8J2ZBR2"/>
<sequence>MEALGARLARAREAIGRVIFGQQAVIEQSLVTLLSGGHVLLVGVPGLGKTKLVETLGVVLGLDARRVQFTPDLMPADILGSEVLEEDAHGRRSFRFLRGPVFCQLLMADEINRASPRTQSALLQAMQERRVAVGGEIHALPAPFHVLATQNPIEQEGTYPLPEAQLDRFLLEVEVPYPDEAAERAMLLATTGAREAQPVQAMTGPELIAAQALIRRIPVGEQVLDAILRLVRGARPEVSGLEAVRRHLAWGPGPRAAQALMLATRARAVLDGRLAPSVDDVAALAEPVLRHRMALTFTARADGVRIADVIETLKGQIG</sequence>
<dbReference type="InterPro" id="IPR050764">
    <property type="entry name" value="CbbQ/NirQ/NorQ/GpvN"/>
</dbReference>
<reference evidence="5 6" key="1">
    <citation type="journal article" date="2014" name="Int. J. Syst. Evol. Microbiol.">
        <title>Complete genome sequence of Corynebacterium casei LMG S-19264T (=DSM 44701T), isolated from a smear-ripened cheese.</title>
        <authorList>
            <consortium name="US DOE Joint Genome Institute (JGI-PGF)"/>
            <person name="Walter F."/>
            <person name="Albersmeier A."/>
            <person name="Kalinowski J."/>
            <person name="Ruckert C."/>
        </authorList>
    </citation>
    <scope>NUCLEOTIDE SEQUENCE [LARGE SCALE GENOMIC DNA]</scope>
    <source>
        <strain evidence="5 6">CGMCC 1.16330</strain>
    </source>
</reference>
<gene>
    <name evidence="5" type="ORF">GCM10010964_24010</name>
</gene>
<evidence type="ECO:0000256" key="1">
    <source>
        <dbReference type="ARBA" id="ARBA00022741"/>
    </source>
</evidence>
<dbReference type="Pfam" id="PF17863">
    <property type="entry name" value="AAA_lid_2"/>
    <property type="match status" value="1"/>
</dbReference>
<dbReference type="InterPro" id="IPR027417">
    <property type="entry name" value="P-loop_NTPase"/>
</dbReference>
<evidence type="ECO:0000259" key="4">
    <source>
        <dbReference type="SMART" id="SM00382"/>
    </source>
</evidence>
<protein>
    <submittedName>
        <fullName evidence="5">ATPase</fullName>
    </submittedName>
</protein>
<dbReference type="CDD" id="cd00009">
    <property type="entry name" value="AAA"/>
    <property type="match status" value="1"/>
</dbReference>
<dbReference type="Pfam" id="PF07726">
    <property type="entry name" value="AAA_3"/>
    <property type="match status" value="1"/>
</dbReference>
<dbReference type="PANTHER" id="PTHR42759:SF1">
    <property type="entry name" value="MAGNESIUM-CHELATASE SUBUNIT CHLD"/>
    <property type="match status" value="1"/>
</dbReference>
<name>A0A8J2ZBR2_9PROT</name>
<dbReference type="PIRSF" id="PIRSF002849">
    <property type="entry name" value="AAA_ATPase_chaperone_MoxR_prd"/>
    <property type="match status" value="1"/>
</dbReference>
<accession>A0A8J2ZBR2</accession>
<dbReference type="SUPFAM" id="SSF52540">
    <property type="entry name" value="P-loop containing nucleoside triphosphate hydrolases"/>
    <property type="match status" value="1"/>
</dbReference>
<dbReference type="PANTHER" id="PTHR42759">
    <property type="entry name" value="MOXR FAMILY PROTEIN"/>
    <property type="match status" value="1"/>
</dbReference>
<dbReference type="InterPro" id="IPR041628">
    <property type="entry name" value="ChlI/MoxR_AAA_lid"/>
</dbReference>
<evidence type="ECO:0000256" key="2">
    <source>
        <dbReference type="ARBA" id="ARBA00022840"/>
    </source>
</evidence>
<dbReference type="Gene3D" id="3.40.50.300">
    <property type="entry name" value="P-loop containing nucleotide triphosphate hydrolases"/>
    <property type="match status" value="1"/>
</dbReference>
<feature type="domain" description="AAA+ ATPase" evidence="4">
    <location>
        <begin position="35"/>
        <end position="179"/>
    </location>
</feature>
<dbReference type="EMBL" id="BMKS01000006">
    <property type="protein sequence ID" value="GGG35335.1"/>
    <property type="molecule type" value="Genomic_DNA"/>
</dbReference>
<keyword evidence="6" id="KW-1185">Reference proteome</keyword>
<organism evidence="5 6">
    <name type="scientific">Caldovatus sediminis</name>
    <dbReference type="NCBI Taxonomy" id="2041189"/>
    <lineage>
        <taxon>Bacteria</taxon>
        <taxon>Pseudomonadati</taxon>
        <taxon>Pseudomonadota</taxon>
        <taxon>Alphaproteobacteria</taxon>
        <taxon>Acetobacterales</taxon>
        <taxon>Roseomonadaceae</taxon>
        <taxon>Caldovatus</taxon>
    </lineage>
</organism>
<dbReference type="Gene3D" id="1.10.8.80">
    <property type="entry name" value="Magnesium chelatase subunit I, C-Terminal domain"/>
    <property type="match status" value="1"/>
</dbReference>
<dbReference type="GO" id="GO:0016887">
    <property type="term" value="F:ATP hydrolysis activity"/>
    <property type="evidence" value="ECO:0007669"/>
    <property type="project" value="InterPro"/>
</dbReference>
<dbReference type="InterPro" id="IPR011703">
    <property type="entry name" value="ATPase_AAA-3"/>
</dbReference>
<comment type="similarity">
    <text evidence="3">Belongs to the MoxR family.</text>
</comment>
<proteinExistence type="inferred from homology"/>
<dbReference type="FunFam" id="3.40.50.300:FF:000640">
    <property type="entry name" value="MoxR family ATPase"/>
    <property type="match status" value="1"/>
</dbReference>
<dbReference type="GO" id="GO:0005524">
    <property type="term" value="F:ATP binding"/>
    <property type="evidence" value="ECO:0007669"/>
    <property type="project" value="UniProtKB-KW"/>
</dbReference>
<dbReference type="InterPro" id="IPR003593">
    <property type="entry name" value="AAA+_ATPase"/>
</dbReference>
<comment type="caution">
    <text evidence="5">The sequence shown here is derived from an EMBL/GenBank/DDBJ whole genome shotgun (WGS) entry which is preliminary data.</text>
</comment>
<keyword evidence="2" id="KW-0067">ATP-binding</keyword>
<evidence type="ECO:0000256" key="3">
    <source>
        <dbReference type="ARBA" id="ARBA00061607"/>
    </source>
</evidence>
<dbReference type="SMART" id="SM00382">
    <property type="entry name" value="AAA"/>
    <property type="match status" value="1"/>
</dbReference>
<evidence type="ECO:0000313" key="5">
    <source>
        <dbReference type="EMBL" id="GGG35335.1"/>
    </source>
</evidence>
<evidence type="ECO:0000313" key="6">
    <source>
        <dbReference type="Proteomes" id="UP000597507"/>
    </source>
</evidence>
<keyword evidence="1" id="KW-0547">Nucleotide-binding</keyword>
<dbReference type="Proteomes" id="UP000597507">
    <property type="component" value="Unassembled WGS sequence"/>
</dbReference>